<evidence type="ECO:0000256" key="1">
    <source>
        <dbReference type="SAM" id="SignalP"/>
    </source>
</evidence>
<feature type="signal peptide" evidence="1">
    <location>
        <begin position="1"/>
        <end position="23"/>
    </location>
</feature>
<dbReference type="EMBL" id="JAZDRP010000002">
    <property type="protein sequence ID" value="MEE2525382.1"/>
    <property type="molecule type" value="Genomic_DNA"/>
</dbReference>
<proteinExistence type="predicted"/>
<evidence type="ECO:0000313" key="2">
    <source>
        <dbReference type="EMBL" id="MEE2525382.1"/>
    </source>
</evidence>
<keyword evidence="3" id="KW-1185">Reference proteome</keyword>
<protein>
    <submittedName>
        <fullName evidence="2">Uncharacterized protein</fullName>
    </submittedName>
</protein>
<organism evidence="2 3">
    <name type="scientific">Hyphobacterium lacteum</name>
    <dbReference type="NCBI Taxonomy" id="3116575"/>
    <lineage>
        <taxon>Bacteria</taxon>
        <taxon>Pseudomonadati</taxon>
        <taxon>Pseudomonadota</taxon>
        <taxon>Alphaproteobacteria</taxon>
        <taxon>Maricaulales</taxon>
        <taxon>Maricaulaceae</taxon>
        <taxon>Hyphobacterium</taxon>
    </lineage>
</organism>
<reference evidence="2 3" key="1">
    <citation type="submission" date="2024-01" db="EMBL/GenBank/DDBJ databases">
        <title>Hyphobacterium bacterium isolated from marine sediment.</title>
        <authorList>
            <person name="Zhao S."/>
        </authorList>
    </citation>
    <scope>NUCLEOTIDE SEQUENCE [LARGE SCALE GENOMIC DNA]</scope>
    <source>
        <strain evidence="3">HN65</strain>
    </source>
</reference>
<feature type="chain" id="PRO_5046041291" evidence="1">
    <location>
        <begin position="24"/>
        <end position="153"/>
    </location>
</feature>
<dbReference type="RefSeq" id="WP_330198045.1">
    <property type="nucleotide sequence ID" value="NZ_JAZDRP010000002.1"/>
</dbReference>
<accession>A0ABU7LNA6</accession>
<gene>
    <name evidence="2" type="ORF">V0U79_03315</name>
</gene>
<name>A0ABU7LNA6_9PROT</name>
<comment type="caution">
    <text evidence="2">The sequence shown here is derived from an EMBL/GenBank/DDBJ whole genome shotgun (WGS) entry which is preliminary data.</text>
</comment>
<keyword evidence="1" id="KW-0732">Signal</keyword>
<evidence type="ECO:0000313" key="3">
    <source>
        <dbReference type="Proteomes" id="UP001354971"/>
    </source>
</evidence>
<dbReference type="Proteomes" id="UP001354971">
    <property type="component" value="Unassembled WGS sequence"/>
</dbReference>
<sequence length="153" mass="16179">MALVSAAFLLLSSLQANSGAAFAGLAGELAAIVDARTEQAIAFPAQTADRLDADDELMIGLTEFSGQAMGLSLQIEVSGGPEDLRCIYRGMAQDALLHRNALYDAEVRADRLSVYAELDYLLGHAREIGPIADQDDIEPFTGVDPGCPRGPLT</sequence>